<name>A0A0H4I1P8_9GAMM</name>
<protein>
    <submittedName>
        <fullName evidence="3">Cytochrome oxidase</fullName>
    </submittedName>
</protein>
<dbReference type="KEGG" id="mpq:ABA45_11270"/>
<proteinExistence type="predicted"/>
<keyword evidence="4" id="KW-1185">Reference proteome</keyword>
<accession>A0A0H4I1P8</accession>
<keyword evidence="2" id="KW-0812">Transmembrane</keyword>
<dbReference type="PATRIC" id="fig|330734.3.peg.2363"/>
<dbReference type="CDD" id="cd01324">
    <property type="entry name" value="cbb3_Oxidase_CcoQ"/>
    <property type="match status" value="1"/>
</dbReference>
<dbReference type="STRING" id="330734.ABA45_11270"/>
<keyword evidence="2" id="KW-0472">Membrane</keyword>
<dbReference type="AlphaFoldDB" id="A0A0H4I1P8"/>
<dbReference type="InterPro" id="IPR008621">
    <property type="entry name" value="Cbb3-typ_cyt_oxidase_comp"/>
</dbReference>
<gene>
    <name evidence="3" type="ORF">ABA45_11270</name>
</gene>
<evidence type="ECO:0000313" key="3">
    <source>
        <dbReference type="EMBL" id="AKO52911.1"/>
    </source>
</evidence>
<evidence type="ECO:0000256" key="1">
    <source>
        <dbReference type="SAM" id="MobiDB-lite"/>
    </source>
</evidence>
<sequence length="61" mass="7110">MDVNDLRGVHTLIIMAMFIGIIWWAFSAHRKKANEEASHLPFDDEEVAQRTLEREKTGKKQ</sequence>
<evidence type="ECO:0000256" key="2">
    <source>
        <dbReference type="SAM" id="Phobius"/>
    </source>
</evidence>
<dbReference type="Proteomes" id="UP000036406">
    <property type="component" value="Chromosome"/>
</dbReference>
<feature type="region of interest" description="Disordered" evidence="1">
    <location>
        <begin position="36"/>
        <end position="61"/>
    </location>
</feature>
<organism evidence="3 4">
    <name type="scientific">Marinobacter psychrophilus</name>
    <dbReference type="NCBI Taxonomy" id="330734"/>
    <lineage>
        <taxon>Bacteria</taxon>
        <taxon>Pseudomonadati</taxon>
        <taxon>Pseudomonadota</taxon>
        <taxon>Gammaproteobacteria</taxon>
        <taxon>Pseudomonadales</taxon>
        <taxon>Marinobacteraceae</taxon>
        <taxon>Marinobacter</taxon>
    </lineage>
</organism>
<evidence type="ECO:0000313" key="4">
    <source>
        <dbReference type="Proteomes" id="UP000036406"/>
    </source>
</evidence>
<keyword evidence="2" id="KW-1133">Transmembrane helix</keyword>
<dbReference type="RefSeq" id="WP_048386175.1">
    <property type="nucleotide sequence ID" value="NZ_CP011494.1"/>
</dbReference>
<dbReference type="EMBL" id="CP011494">
    <property type="protein sequence ID" value="AKO52911.1"/>
    <property type="molecule type" value="Genomic_DNA"/>
</dbReference>
<dbReference type="Pfam" id="PF05545">
    <property type="entry name" value="FixQ"/>
    <property type="match status" value="1"/>
</dbReference>
<feature type="transmembrane region" description="Helical" evidence="2">
    <location>
        <begin position="6"/>
        <end position="26"/>
    </location>
</feature>
<reference evidence="3 4" key="1">
    <citation type="submission" date="2015-05" db="EMBL/GenBank/DDBJ databases">
        <title>Complete genome of Marinobacter psychrophilus strain 20041T isolated from sea-ice of the Canadian Basin.</title>
        <authorList>
            <person name="Song L."/>
            <person name="Ren L."/>
            <person name="Yu Y."/>
            <person name="Wang X."/>
        </authorList>
    </citation>
    <scope>NUCLEOTIDE SEQUENCE [LARGE SCALE GENOMIC DNA]</scope>
    <source>
        <strain evidence="3 4">20041</strain>
    </source>
</reference>